<dbReference type="AlphaFoldDB" id="A0A3N4HGU4"/>
<name>A0A3N4HGU4_ASCIM</name>
<protein>
    <submittedName>
        <fullName evidence="2">Uncharacterized protein</fullName>
    </submittedName>
</protein>
<feature type="compositionally biased region" description="Polar residues" evidence="1">
    <location>
        <begin position="146"/>
        <end position="166"/>
    </location>
</feature>
<proteinExistence type="predicted"/>
<evidence type="ECO:0000313" key="2">
    <source>
        <dbReference type="EMBL" id="RPA72296.1"/>
    </source>
</evidence>
<organism evidence="2 3">
    <name type="scientific">Ascobolus immersus RN42</name>
    <dbReference type="NCBI Taxonomy" id="1160509"/>
    <lineage>
        <taxon>Eukaryota</taxon>
        <taxon>Fungi</taxon>
        <taxon>Dikarya</taxon>
        <taxon>Ascomycota</taxon>
        <taxon>Pezizomycotina</taxon>
        <taxon>Pezizomycetes</taxon>
        <taxon>Pezizales</taxon>
        <taxon>Ascobolaceae</taxon>
        <taxon>Ascobolus</taxon>
    </lineage>
</organism>
<dbReference type="Proteomes" id="UP000275078">
    <property type="component" value="Unassembled WGS sequence"/>
</dbReference>
<evidence type="ECO:0000313" key="3">
    <source>
        <dbReference type="Proteomes" id="UP000275078"/>
    </source>
</evidence>
<accession>A0A3N4HGU4</accession>
<gene>
    <name evidence="2" type="ORF">BJ508DRAFT_335185</name>
</gene>
<evidence type="ECO:0000256" key="1">
    <source>
        <dbReference type="SAM" id="MobiDB-lite"/>
    </source>
</evidence>
<reference evidence="2 3" key="1">
    <citation type="journal article" date="2018" name="Nat. Ecol. Evol.">
        <title>Pezizomycetes genomes reveal the molecular basis of ectomycorrhizal truffle lifestyle.</title>
        <authorList>
            <person name="Murat C."/>
            <person name="Payen T."/>
            <person name="Noel B."/>
            <person name="Kuo A."/>
            <person name="Morin E."/>
            <person name="Chen J."/>
            <person name="Kohler A."/>
            <person name="Krizsan K."/>
            <person name="Balestrini R."/>
            <person name="Da Silva C."/>
            <person name="Montanini B."/>
            <person name="Hainaut M."/>
            <person name="Levati E."/>
            <person name="Barry K.W."/>
            <person name="Belfiori B."/>
            <person name="Cichocki N."/>
            <person name="Clum A."/>
            <person name="Dockter R.B."/>
            <person name="Fauchery L."/>
            <person name="Guy J."/>
            <person name="Iotti M."/>
            <person name="Le Tacon F."/>
            <person name="Lindquist E.A."/>
            <person name="Lipzen A."/>
            <person name="Malagnac F."/>
            <person name="Mello A."/>
            <person name="Molinier V."/>
            <person name="Miyauchi S."/>
            <person name="Poulain J."/>
            <person name="Riccioni C."/>
            <person name="Rubini A."/>
            <person name="Sitrit Y."/>
            <person name="Splivallo R."/>
            <person name="Traeger S."/>
            <person name="Wang M."/>
            <person name="Zifcakova L."/>
            <person name="Wipf D."/>
            <person name="Zambonelli A."/>
            <person name="Paolocci F."/>
            <person name="Nowrousian M."/>
            <person name="Ottonello S."/>
            <person name="Baldrian P."/>
            <person name="Spatafora J.W."/>
            <person name="Henrissat B."/>
            <person name="Nagy L.G."/>
            <person name="Aury J.M."/>
            <person name="Wincker P."/>
            <person name="Grigoriev I.V."/>
            <person name="Bonfante P."/>
            <person name="Martin F.M."/>
        </authorList>
    </citation>
    <scope>NUCLEOTIDE SEQUENCE [LARGE SCALE GENOMIC DNA]</scope>
    <source>
        <strain evidence="2 3">RN42</strain>
    </source>
</reference>
<feature type="region of interest" description="Disordered" evidence="1">
    <location>
        <begin position="191"/>
        <end position="225"/>
    </location>
</feature>
<feature type="compositionally biased region" description="Basic and acidic residues" evidence="1">
    <location>
        <begin position="198"/>
        <end position="213"/>
    </location>
</feature>
<keyword evidence="3" id="KW-1185">Reference proteome</keyword>
<dbReference type="EMBL" id="ML119868">
    <property type="protein sequence ID" value="RPA72296.1"/>
    <property type="molecule type" value="Genomic_DNA"/>
</dbReference>
<feature type="compositionally biased region" description="Pro residues" evidence="1">
    <location>
        <begin position="216"/>
        <end position="225"/>
    </location>
</feature>
<feature type="region of interest" description="Disordered" evidence="1">
    <location>
        <begin position="146"/>
        <end position="174"/>
    </location>
</feature>
<sequence length="225" mass="24547">MAEPLDTTTSFSTKSSLRIRYLWYYYAKKDCQDALPFGVHRGFGQDGLQGREPPVCSGLDLQIRPTCCLDRSESGSHSWGVERGIKRGYFLLFGSHHSLFGHLFTRVSSSYPSSASYPSTVSVSLAYPTLPLSLLFLITRTAPSTMSQADGQNSQGGNPTGATNQPIIPERKRSNIHDRLIDPLTYENTTHANAVSIDPKKPGIKGKLDDDGFLKPPTPPGSGAK</sequence>